<evidence type="ECO:0000256" key="2">
    <source>
        <dbReference type="ARBA" id="ARBA00022679"/>
    </source>
</evidence>
<evidence type="ECO:0000313" key="6">
    <source>
        <dbReference type="EMBL" id="MCX2973433.1"/>
    </source>
</evidence>
<dbReference type="Pfam" id="PF02146">
    <property type="entry name" value="SIR2"/>
    <property type="match status" value="1"/>
</dbReference>
<dbReference type="SUPFAM" id="SSF52467">
    <property type="entry name" value="DHS-like NAD/FAD-binding domain"/>
    <property type="match status" value="1"/>
</dbReference>
<gene>
    <name evidence="6" type="ORF">EYC87_07515</name>
</gene>
<evidence type="ECO:0000256" key="3">
    <source>
        <dbReference type="ARBA" id="ARBA00023027"/>
    </source>
</evidence>
<protein>
    <recommendedName>
        <fullName evidence="1">protein acetyllysine N-acetyltransferase</fullName>
        <ecNumber evidence="1">2.3.1.286</ecNumber>
    </recommendedName>
</protein>
<dbReference type="NCBIfam" id="NF003738">
    <property type="entry name" value="PRK05333.1"/>
    <property type="match status" value="1"/>
</dbReference>
<evidence type="ECO:0000259" key="5">
    <source>
        <dbReference type="PROSITE" id="PS50305"/>
    </source>
</evidence>
<dbReference type="EC" id="2.3.1.286" evidence="1"/>
<organism evidence="6 7">
    <name type="scientific">Candidatus Seongchinamella marina</name>
    <dbReference type="NCBI Taxonomy" id="2518990"/>
    <lineage>
        <taxon>Bacteria</taxon>
        <taxon>Pseudomonadati</taxon>
        <taxon>Pseudomonadota</taxon>
        <taxon>Gammaproteobacteria</taxon>
        <taxon>Cellvibrionales</taxon>
        <taxon>Halieaceae</taxon>
        <taxon>Seongchinamella</taxon>
    </lineage>
</organism>
<dbReference type="InterPro" id="IPR003000">
    <property type="entry name" value="Sirtuin"/>
</dbReference>
<name>A0ABT3STW1_9GAMM</name>
<proteinExistence type="predicted"/>
<keyword evidence="3" id="KW-0520">NAD</keyword>
<dbReference type="Gene3D" id="3.30.1600.10">
    <property type="entry name" value="SIR2/SIRT2 'Small Domain"/>
    <property type="match status" value="1"/>
</dbReference>
<evidence type="ECO:0000313" key="7">
    <source>
        <dbReference type="Proteomes" id="UP001143307"/>
    </source>
</evidence>
<dbReference type="InterPro" id="IPR050134">
    <property type="entry name" value="NAD-dep_sirtuin_deacylases"/>
</dbReference>
<comment type="caution">
    <text evidence="6">The sequence shown here is derived from an EMBL/GenBank/DDBJ whole genome shotgun (WGS) entry which is preliminary data.</text>
</comment>
<keyword evidence="7" id="KW-1185">Reference proteome</keyword>
<dbReference type="InterPro" id="IPR026590">
    <property type="entry name" value="Ssirtuin_cat_dom"/>
</dbReference>
<dbReference type="EMBL" id="SHNP01000002">
    <property type="protein sequence ID" value="MCX2973433.1"/>
    <property type="molecule type" value="Genomic_DNA"/>
</dbReference>
<dbReference type="Gene3D" id="3.40.50.1220">
    <property type="entry name" value="TPP-binding domain"/>
    <property type="match status" value="1"/>
</dbReference>
<dbReference type="Proteomes" id="UP001143307">
    <property type="component" value="Unassembled WGS sequence"/>
</dbReference>
<evidence type="ECO:0000256" key="1">
    <source>
        <dbReference type="ARBA" id="ARBA00012928"/>
    </source>
</evidence>
<dbReference type="PROSITE" id="PS50305">
    <property type="entry name" value="SIRTUIN"/>
    <property type="match status" value="1"/>
</dbReference>
<feature type="domain" description="Deacetylase sirtuin-type" evidence="5">
    <location>
        <begin position="1"/>
        <end position="275"/>
    </location>
</feature>
<reference evidence="6" key="1">
    <citation type="submission" date="2019-02" db="EMBL/GenBank/DDBJ databases">
        <authorList>
            <person name="Li S.-H."/>
        </authorList>
    </citation>
    <scope>NUCLEOTIDE SEQUENCE</scope>
    <source>
        <strain evidence="6">IMCC8485</strain>
    </source>
</reference>
<comment type="caution">
    <text evidence="4">Lacks conserved residue(s) required for the propagation of feature annotation.</text>
</comment>
<evidence type="ECO:0000256" key="4">
    <source>
        <dbReference type="PROSITE-ProRule" id="PRU00236"/>
    </source>
</evidence>
<dbReference type="RefSeq" id="WP_279252339.1">
    <property type="nucleotide sequence ID" value="NZ_SHNP01000002.1"/>
</dbReference>
<dbReference type="PANTHER" id="PTHR11085:SF10">
    <property type="entry name" value="NAD-DEPENDENT PROTEIN DEACYLASE SIRTUIN-5, MITOCHONDRIAL-RELATED"/>
    <property type="match status" value="1"/>
</dbReference>
<sequence length="279" mass="30557">MNTEECPTSRLVEFLQLHPKLVVLSGAGISVASGIPAYRDGLGQWQHRKPIQHNDFVNHAATRRRYWARSMAGWPTINDAQPNAAHKALTALEADGRLEFLITQNVDRLHQRAGSRSVLDLHGRLDRVRCLSCEDLTERQTMQQRLLTHNSAQVLSRGDMRPDGDSELPDTELDDFDVPPCIQCGGNLMPDVVFFGANIPRARVESSMTALDRADALLVIGSSLQVYSGFRFCKHAQATGKAIAIINPGATRADSMATLKLDEVAETLLPNIAAGVTPA</sequence>
<keyword evidence="2" id="KW-0808">Transferase</keyword>
<dbReference type="InterPro" id="IPR029035">
    <property type="entry name" value="DHS-like_NAD/FAD-binding_dom"/>
</dbReference>
<accession>A0ABT3STW1</accession>
<dbReference type="InterPro" id="IPR026591">
    <property type="entry name" value="Sirtuin_cat_small_dom_sf"/>
</dbReference>
<dbReference type="PANTHER" id="PTHR11085">
    <property type="entry name" value="NAD-DEPENDENT PROTEIN DEACYLASE SIRTUIN-5, MITOCHONDRIAL-RELATED"/>
    <property type="match status" value="1"/>
</dbReference>